<keyword evidence="1" id="KW-0812">Transmembrane</keyword>
<reference evidence="3 4" key="1">
    <citation type="submission" date="2019-01" db="EMBL/GenBank/DDBJ databases">
        <title>Genome sequences of marine Pseudoalteromonas species.</title>
        <authorList>
            <person name="Boraston A.B."/>
            <person name="Hehemann J.-H."/>
            <person name="Vickers C.J."/>
            <person name="Salama-Alber O."/>
            <person name="Abe K."/>
            <person name="Hettle A.J."/>
        </authorList>
    </citation>
    <scope>NUCLEOTIDE SEQUENCE [LARGE SCALE GENOMIC DNA]</scope>
    <source>
        <strain evidence="3 4">PS47</strain>
    </source>
</reference>
<feature type="transmembrane region" description="Helical" evidence="1">
    <location>
        <begin position="209"/>
        <end position="235"/>
    </location>
</feature>
<comment type="caution">
    <text evidence="3">The sequence shown here is derived from an EMBL/GenBank/DDBJ whole genome shotgun (WGS) entry which is preliminary data.</text>
</comment>
<keyword evidence="1" id="KW-1133">Transmembrane helix</keyword>
<dbReference type="NCBIfam" id="NF033631">
    <property type="entry name" value="SLATT_5"/>
    <property type="match status" value="1"/>
</dbReference>
<keyword evidence="1" id="KW-0472">Membrane</keyword>
<dbReference type="InterPro" id="IPR041115">
    <property type="entry name" value="SLATT_5"/>
</dbReference>
<proteinExistence type="predicted"/>
<dbReference type="Pfam" id="PF18160">
    <property type="entry name" value="SLATT_5"/>
    <property type="match status" value="1"/>
</dbReference>
<feature type="transmembrane region" description="Helical" evidence="1">
    <location>
        <begin position="59"/>
        <end position="80"/>
    </location>
</feature>
<dbReference type="EMBL" id="SEUJ01000066">
    <property type="protein sequence ID" value="KAA1157586.1"/>
    <property type="molecule type" value="Genomic_DNA"/>
</dbReference>
<evidence type="ECO:0000259" key="2">
    <source>
        <dbReference type="Pfam" id="PF18160"/>
    </source>
</evidence>
<feature type="domain" description="SMODS and SLOG-associating 2TM effector" evidence="2">
    <location>
        <begin position="31"/>
        <end position="224"/>
    </location>
</feature>
<keyword evidence="4" id="KW-1185">Reference proteome</keyword>
<sequence length="240" mass="28694">MSISSMLRFAILKLLRWKRKNFVPNYTQSGFDKQLNYSLWSTSRTRFAASKRLQRKHELSGRTIAFTSAYLILLSLLQIFSEETSLTQLLTYSSISLAIVILVVAQLENSSNYSLKAHKHHECGLLINSLYKKLRRLKHEYKDKEQDEKFWVEVNKYDDEYNNILTRFENHEDLDFSIFKANYPKYEDHRCNKLYVYKTKLHYYFHTQFFYHLLVYIPPVILAALLLHILGFYTFCFLIP</sequence>
<evidence type="ECO:0000313" key="4">
    <source>
        <dbReference type="Proteomes" id="UP000322915"/>
    </source>
</evidence>
<gene>
    <name evidence="3" type="ORF">EU509_08170</name>
</gene>
<evidence type="ECO:0000256" key="1">
    <source>
        <dbReference type="SAM" id="Phobius"/>
    </source>
</evidence>
<dbReference type="RefSeq" id="WP_149605750.1">
    <property type="nucleotide sequence ID" value="NZ_JBBMQW010000007.1"/>
</dbReference>
<organism evidence="3 4">
    <name type="scientific">Pseudoalteromonas fuliginea</name>
    <dbReference type="NCBI Taxonomy" id="1872678"/>
    <lineage>
        <taxon>Bacteria</taxon>
        <taxon>Pseudomonadati</taxon>
        <taxon>Pseudomonadota</taxon>
        <taxon>Gammaproteobacteria</taxon>
        <taxon>Alteromonadales</taxon>
        <taxon>Pseudoalteromonadaceae</taxon>
        <taxon>Pseudoalteromonas</taxon>
    </lineage>
</organism>
<accession>A0ABQ6RIU7</accession>
<evidence type="ECO:0000313" key="3">
    <source>
        <dbReference type="EMBL" id="KAA1157586.1"/>
    </source>
</evidence>
<dbReference type="Proteomes" id="UP000322915">
    <property type="component" value="Unassembled WGS sequence"/>
</dbReference>
<feature type="transmembrane region" description="Helical" evidence="1">
    <location>
        <begin position="86"/>
        <end position="107"/>
    </location>
</feature>
<protein>
    <submittedName>
        <fullName evidence="3">SLATT domain-containing protein</fullName>
    </submittedName>
</protein>
<name>A0ABQ6RIU7_9GAMM</name>